<dbReference type="InterPro" id="IPR009056">
    <property type="entry name" value="Cyt_c-like_dom"/>
</dbReference>
<dbReference type="RefSeq" id="WP_106001619.1">
    <property type="nucleotide sequence ID" value="NZ_CP027527.1"/>
</dbReference>
<dbReference type="GO" id="GO:0020037">
    <property type="term" value="F:heme binding"/>
    <property type="evidence" value="ECO:0007669"/>
    <property type="project" value="InterPro"/>
</dbReference>
<keyword evidence="2 4" id="KW-0479">Metal-binding</keyword>
<dbReference type="PROSITE" id="PS51007">
    <property type="entry name" value="CYTC"/>
    <property type="match status" value="1"/>
</dbReference>
<dbReference type="Gene3D" id="1.10.760.10">
    <property type="entry name" value="Cytochrome c-like domain"/>
    <property type="match status" value="1"/>
</dbReference>
<gene>
    <name evidence="7" type="ORF">MGR_0426</name>
</gene>
<dbReference type="SUPFAM" id="SSF46626">
    <property type="entry name" value="Cytochrome c"/>
    <property type="match status" value="1"/>
</dbReference>
<dbReference type="EMBL" id="CU459003">
    <property type="protein sequence ID" value="CAM76390.1"/>
    <property type="molecule type" value="Genomic_DNA"/>
</dbReference>
<dbReference type="Pfam" id="PF13442">
    <property type="entry name" value="Cytochrome_CBB3"/>
    <property type="match status" value="1"/>
</dbReference>
<dbReference type="InterPro" id="IPR036909">
    <property type="entry name" value="Cyt_c-like_dom_sf"/>
</dbReference>
<keyword evidence="5" id="KW-0732">Signal</keyword>
<reference evidence="7" key="1">
    <citation type="journal article" date="2007" name="J. Bacteriol.">
        <title>Comparative genome analysis of four magnetotactic bacteria reveals a complex set of group-specific genes implicated in magnetosome biomineralization and function.</title>
        <authorList>
            <person name="Richter M."/>
            <person name="Kube M."/>
            <person name="Bazylinski D.A."/>
            <person name="Lombardot T."/>
            <person name="Gloeckner F.O."/>
            <person name="Reinhardt R."/>
            <person name="Schueler D."/>
        </authorList>
    </citation>
    <scope>NUCLEOTIDE SEQUENCE</scope>
    <source>
        <strain evidence="7">MSR-1</strain>
    </source>
</reference>
<evidence type="ECO:0000256" key="4">
    <source>
        <dbReference type="PROSITE-ProRule" id="PRU00433"/>
    </source>
</evidence>
<evidence type="ECO:0000256" key="1">
    <source>
        <dbReference type="ARBA" id="ARBA00022617"/>
    </source>
</evidence>
<feature type="signal peptide" evidence="5">
    <location>
        <begin position="1"/>
        <end position="19"/>
    </location>
</feature>
<evidence type="ECO:0000256" key="2">
    <source>
        <dbReference type="ARBA" id="ARBA00022723"/>
    </source>
</evidence>
<feature type="chain" id="PRO_5002674417" evidence="5">
    <location>
        <begin position="20"/>
        <end position="104"/>
    </location>
</feature>
<dbReference type="GO" id="GO:0046872">
    <property type="term" value="F:metal ion binding"/>
    <property type="evidence" value="ECO:0007669"/>
    <property type="project" value="UniProtKB-KW"/>
</dbReference>
<keyword evidence="1 4" id="KW-0349">Heme</keyword>
<evidence type="ECO:0000313" key="7">
    <source>
        <dbReference type="EMBL" id="CAM76390.1"/>
    </source>
</evidence>
<evidence type="ECO:0000256" key="5">
    <source>
        <dbReference type="SAM" id="SignalP"/>
    </source>
</evidence>
<feature type="domain" description="Cytochrome c" evidence="6">
    <location>
        <begin position="25"/>
        <end position="103"/>
    </location>
</feature>
<dbReference type="GO" id="GO:0009055">
    <property type="term" value="F:electron transfer activity"/>
    <property type="evidence" value="ECO:0007669"/>
    <property type="project" value="InterPro"/>
</dbReference>
<evidence type="ECO:0000259" key="6">
    <source>
        <dbReference type="PROSITE" id="PS51007"/>
    </source>
</evidence>
<accession>A4U0I3</accession>
<dbReference type="AlphaFoldDB" id="A4U0I3"/>
<name>A4U0I3_9PROT</name>
<protein>
    <submittedName>
        <fullName evidence="7">Cytochrome c, mono-and diheme variants</fullName>
    </submittedName>
</protein>
<sequence length="104" mass="11045">MKHLALPVLLVLAAAPAVAADLSPERQKQLGNLLAQDCGSCHGMTMKGGLGSPLLPALMRDLGDEALVATILDGRPGTPMPPWKMILSEADARWLVRRLKGENP</sequence>
<keyword evidence="3 4" id="KW-0408">Iron</keyword>
<proteinExistence type="predicted"/>
<organism evidence="7">
    <name type="scientific">Magnetospirillum gryphiswaldense</name>
    <dbReference type="NCBI Taxonomy" id="55518"/>
    <lineage>
        <taxon>Bacteria</taxon>
        <taxon>Pseudomonadati</taxon>
        <taxon>Pseudomonadota</taxon>
        <taxon>Alphaproteobacteria</taxon>
        <taxon>Rhodospirillales</taxon>
        <taxon>Rhodospirillaceae</taxon>
        <taxon>Magnetospirillum</taxon>
    </lineage>
</organism>
<evidence type="ECO:0000256" key="3">
    <source>
        <dbReference type="ARBA" id="ARBA00023004"/>
    </source>
</evidence>